<dbReference type="HOGENOM" id="CLU_1044788_0_0_11"/>
<feature type="region of interest" description="Disordered" evidence="1">
    <location>
        <begin position="22"/>
        <end position="124"/>
    </location>
</feature>
<dbReference type="Proteomes" id="UP000027986">
    <property type="component" value="Chromosome"/>
</dbReference>
<dbReference type="KEGG" id="dni:HX89_14200"/>
<accession>A0A075JNX8</accession>
<dbReference type="RefSeq" id="WP_038566036.1">
    <property type="nucleotide sequence ID" value="NZ_CP008889.1"/>
</dbReference>
<dbReference type="EMBL" id="CP008889">
    <property type="protein sequence ID" value="AIF41863.1"/>
    <property type="molecule type" value="Genomic_DNA"/>
</dbReference>
<evidence type="ECO:0000256" key="2">
    <source>
        <dbReference type="SAM" id="SignalP"/>
    </source>
</evidence>
<evidence type="ECO:0000256" key="1">
    <source>
        <dbReference type="SAM" id="MobiDB-lite"/>
    </source>
</evidence>
<reference evidence="4 5" key="1">
    <citation type="submission" date="2014-07" db="EMBL/GenBank/DDBJ databases">
        <title>Genome Sequencing of Dermacoccus nishinomiyaensis.</title>
        <authorList>
            <person name="Hong K.W."/>
            <person name="Chan K.G."/>
        </authorList>
    </citation>
    <scope>NUCLEOTIDE SEQUENCE [LARGE SCALE GENOMIC DNA]</scope>
    <source>
        <strain evidence="4 5">M25</strain>
    </source>
</reference>
<dbReference type="PROSITE" id="PS51257">
    <property type="entry name" value="PROKAR_LIPOPROTEIN"/>
    <property type="match status" value="1"/>
</dbReference>
<feature type="compositionally biased region" description="Low complexity" evidence="1">
    <location>
        <begin position="27"/>
        <end position="124"/>
    </location>
</feature>
<sequence>MRTVPALTAAGLLTLALAACGNGQDGASQNATVAQSSASSTTQQAAPSQTPSERSSSASTSSTFSSTPSSAAASASSTSPSTSDGASASDPAAPQASATGSGAAPSGSQDSAGPTASASSAPSTSGTATAYAYAATGWSQFTTPTGRNWCDMTKGVVGCHLTPEVSAKHGGANYVMLTPKGVGFLTGDPGFDTDGEAARWTSSVPNAPVTTKDGTAVLGYGSSFTSAGTTCTSNVSGMTCTNAVASFTVSTGGVTMTGKLDPTRQN</sequence>
<feature type="chain" id="PRO_5038207121" evidence="2">
    <location>
        <begin position="19"/>
        <end position="266"/>
    </location>
</feature>
<organism evidence="4 5">
    <name type="scientific">Dermacoccus nishinomiyaensis</name>
    <dbReference type="NCBI Taxonomy" id="1274"/>
    <lineage>
        <taxon>Bacteria</taxon>
        <taxon>Bacillati</taxon>
        <taxon>Actinomycetota</taxon>
        <taxon>Actinomycetes</taxon>
        <taxon>Micrococcales</taxon>
        <taxon>Dermacoccaceae</taxon>
        <taxon>Dermacoccus</taxon>
    </lineage>
</organism>
<gene>
    <name evidence="3" type="ORF">HX89_00060</name>
    <name evidence="4" type="ORF">HX89_14200</name>
</gene>
<dbReference type="GeneID" id="41842168"/>
<keyword evidence="5" id="KW-1185">Reference proteome</keyword>
<proteinExistence type="predicted"/>
<feature type="signal peptide" evidence="2">
    <location>
        <begin position="1"/>
        <end position="18"/>
    </location>
</feature>
<dbReference type="KEGG" id="dni:HX89_00060"/>
<dbReference type="AlphaFoldDB" id="A0A075JNX8"/>
<name>A0A075JNX8_9MICO</name>
<evidence type="ECO:0000313" key="4">
    <source>
        <dbReference type="EMBL" id="AIF41863.1"/>
    </source>
</evidence>
<dbReference type="EMBL" id="CP008889">
    <property type="protein sequence ID" value="AIF39659.1"/>
    <property type="molecule type" value="Genomic_DNA"/>
</dbReference>
<evidence type="ECO:0000313" key="5">
    <source>
        <dbReference type="Proteomes" id="UP000027986"/>
    </source>
</evidence>
<evidence type="ECO:0000313" key="3">
    <source>
        <dbReference type="EMBL" id="AIF39659.1"/>
    </source>
</evidence>
<keyword evidence="2" id="KW-0732">Signal</keyword>
<protein>
    <submittedName>
        <fullName evidence="4">Uncharacterized protein</fullName>
    </submittedName>
</protein>